<evidence type="ECO:0000313" key="2">
    <source>
        <dbReference type="EMBL" id="MDT0552858.1"/>
    </source>
</evidence>
<organism evidence="2 3">
    <name type="scientific">Urechidicola vernalis</name>
    <dbReference type="NCBI Taxonomy" id="3075600"/>
    <lineage>
        <taxon>Bacteria</taxon>
        <taxon>Pseudomonadati</taxon>
        <taxon>Bacteroidota</taxon>
        <taxon>Flavobacteriia</taxon>
        <taxon>Flavobacteriales</taxon>
        <taxon>Flavobacteriaceae</taxon>
        <taxon>Urechidicola</taxon>
    </lineage>
</organism>
<reference evidence="2 3" key="1">
    <citation type="submission" date="2023-09" db="EMBL/GenBank/DDBJ databases">
        <authorList>
            <person name="Rey-Velasco X."/>
        </authorList>
    </citation>
    <scope>NUCLEOTIDE SEQUENCE [LARGE SCALE GENOMIC DNA]</scope>
    <source>
        <strain evidence="2 3">P050</strain>
    </source>
</reference>
<dbReference type="RefSeq" id="WP_311592803.1">
    <property type="nucleotide sequence ID" value="NZ_JAVRHV010000002.1"/>
</dbReference>
<accession>A0ABU2Y3S8</accession>
<dbReference type="Gene3D" id="2.60.120.560">
    <property type="entry name" value="Exo-inulinase, domain 1"/>
    <property type="match status" value="2"/>
</dbReference>
<protein>
    <submittedName>
        <fullName evidence="2">DUF1080 domain-containing protein</fullName>
    </submittedName>
</protein>
<dbReference type="InterPro" id="IPR010496">
    <property type="entry name" value="AL/BT2_dom"/>
</dbReference>
<feature type="domain" description="3-keto-alpha-glucoside-1,2-lyase/3-keto-2-hydroxy-glucal hydratase" evidence="1">
    <location>
        <begin position="246"/>
        <end position="454"/>
    </location>
</feature>
<comment type="caution">
    <text evidence="2">The sequence shown here is derived from an EMBL/GenBank/DDBJ whole genome shotgun (WGS) entry which is preliminary data.</text>
</comment>
<dbReference type="PROSITE" id="PS51257">
    <property type="entry name" value="PROKAR_LIPOPROTEIN"/>
    <property type="match status" value="1"/>
</dbReference>
<gene>
    <name evidence="2" type="ORF">RM519_06345</name>
</gene>
<proteinExistence type="predicted"/>
<feature type="domain" description="3-keto-alpha-glucoside-1,2-lyase/3-keto-2-hydroxy-glucal hydratase" evidence="1">
    <location>
        <begin position="30"/>
        <end position="215"/>
    </location>
</feature>
<evidence type="ECO:0000259" key="1">
    <source>
        <dbReference type="Pfam" id="PF06439"/>
    </source>
</evidence>
<evidence type="ECO:0000313" key="3">
    <source>
        <dbReference type="Proteomes" id="UP001252186"/>
    </source>
</evidence>
<name>A0ABU2Y3S8_9FLAO</name>
<sequence length="457" mass="51385">MNSNKIYKLFTALIVSTILIGCQGKDQTPWEQIFDGKTLDGWNIKGGKASYEVVDGTIVGTSTLNTPNTFLCSNEMYGDFILELEYKVDSLLNSGIQIRSNSIPNYYNGTVHGYQIEIDPSERAWSAGIYDESRRGWLSPLNGNPDAQKAFKQNDWNHYRIEAIGDTIKTWINGVAASYLIDDMTAEGFIGLQVHGIGKDSSKDGTQVIWRNIKMLTKDVQKHARKSVLEPIVTKNNLVGNEIKEGWKLLWDGKTTNGWRGAKLPEFPRQGWEIESGELTVLASGGGESEAGGDIVTEKKFGDFDLKLEFKITEGANSGIKYYVDTELNKGTGSSIGLEFQILDDVKHPDAKLGNHEGSRTISSLYDLIQANPSKFVKPIGEWNRARIRSRNNHVEHWLNGQKVLEYVRKSPEYRKLVSESKYVKWPNFGEADRGRILLQDHGDRVSFRNIKIKSLN</sequence>
<dbReference type="Pfam" id="PF06439">
    <property type="entry name" value="3keto-disac_hyd"/>
    <property type="match status" value="2"/>
</dbReference>
<keyword evidence="3" id="KW-1185">Reference proteome</keyword>
<dbReference type="EMBL" id="JAVRHV010000002">
    <property type="protein sequence ID" value="MDT0552858.1"/>
    <property type="molecule type" value="Genomic_DNA"/>
</dbReference>
<dbReference type="Proteomes" id="UP001252186">
    <property type="component" value="Unassembled WGS sequence"/>
</dbReference>